<accession>A0A9P5PP30</accession>
<dbReference type="AlphaFoldDB" id="A0A9P5PP30"/>
<name>A0A9P5PP30_9AGAR</name>
<proteinExistence type="predicted"/>
<keyword evidence="3" id="KW-1185">Reference proteome</keyword>
<keyword evidence="1" id="KW-0812">Transmembrane</keyword>
<evidence type="ECO:0000313" key="3">
    <source>
        <dbReference type="Proteomes" id="UP000772434"/>
    </source>
</evidence>
<keyword evidence="1" id="KW-0472">Membrane</keyword>
<dbReference type="Proteomes" id="UP000772434">
    <property type="component" value="Unassembled WGS sequence"/>
</dbReference>
<feature type="transmembrane region" description="Helical" evidence="1">
    <location>
        <begin position="6"/>
        <end position="23"/>
    </location>
</feature>
<evidence type="ECO:0000313" key="2">
    <source>
        <dbReference type="EMBL" id="KAF9065997.1"/>
    </source>
</evidence>
<protein>
    <submittedName>
        <fullName evidence="2">Uncharacterized protein</fullName>
    </submittedName>
</protein>
<evidence type="ECO:0000256" key="1">
    <source>
        <dbReference type="SAM" id="Phobius"/>
    </source>
</evidence>
<comment type="caution">
    <text evidence="2">The sequence shown here is derived from an EMBL/GenBank/DDBJ whole genome shotgun (WGS) entry which is preliminary data.</text>
</comment>
<keyword evidence="1" id="KW-1133">Transmembrane helix</keyword>
<sequence>MQSPLVGTAIFAVLYPPFAAFFVSKIIRERRYVLLIMTSFCLSKCLHFFSLSKALRQSSSIHYFCHVHHSNRPGLQALERTRVFLSVRKCFFRSVSLQLVCVIGYTSPKAVGFLFITLFMATYDTY</sequence>
<dbReference type="EMBL" id="JADNRY010000094">
    <property type="protein sequence ID" value="KAF9065997.1"/>
    <property type="molecule type" value="Genomic_DNA"/>
</dbReference>
<reference evidence="2" key="1">
    <citation type="submission" date="2020-11" db="EMBL/GenBank/DDBJ databases">
        <authorList>
            <consortium name="DOE Joint Genome Institute"/>
            <person name="Ahrendt S."/>
            <person name="Riley R."/>
            <person name="Andreopoulos W."/>
            <person name="Labutti K."/>
            <person name="Pangilinan J."/>
            <person name="Ruiz-Duenas F.J."/>
            <person name="Barrasa J.M."/>
            <person name="Sanchez-Garcia M."/>
            <person name="Camarero S."/>
            <person name="Miyauchi S."/>
            <person name="Serrano A."/>
            <person name="Linde D."/>
            <person name="Babiker R."/>
            <person name="Drula E."/>
            <person name="Ayuso-Fernandez I."/>
            <person name="Pacheco R."/>
            <person name="Padilla G."/>
            <person name="Ferreira P."/>
            <person name="Barriuso J."/>
            <person name="Kellner H."/>
            <person name="Castanera R."/>
            <person name="Alfaro M."/>
            <person name="Ramirez L."/>
            <person name="Pisabarro A.G."/>
            <person name="Kuo A."/>
            <person name="Tritt A."/>
            <person name="Lipzen A."/>
            <person name="He G."/>
            <person name="Yan M."/>
            <person name="Ng V."/>
            <person name="Cullen D."/>
            <person name="Martin F."/>
            <person name="Rosso M.-N."/>
            <person name="Henrissat B."/>
            <person name="Hibbett D."/>
            <person name="Martinez A.T."/>
            <person name="Grigoriev I.V."/>
        </authorList>
    </citation>
    <scope>NUCLEOTIDE SEQUENCE</scope>
    <source>
        <strain evidence="2">AH 40177</strain>
    </source>
</reference>
<organism evidence="2 3">
    <name type="scientific">Rhodocollybia butyracea</name>
    <dbReference type="NCBI Taxonomy" id="206335"/>
    <lineage>
        <taxon>Eukaryota</taxon>
        <taxon>Fungi</taxon>
        <taxon>Dikarya</taxon>
        <taxon>Basidiomycota</taxon>
        <taxon>Agaricomycotina</taxon>
        <taxon>Agaricomycetes</taxon>
        <taxon>Agaricomycetidae</taxon>
        <taxon>Agaricales</taxon>
        <taxon>Marasmiineae</taxon>
        <taxon>Omphalotaceae</taxon>
        <taxon>Rhodocollybia</taxon>
    </lineage>
</organism>
<gene>
    <name evidence="2" type="ORF">BDP27DRAFT_1547703</name>
</gene>